<dbReference type="PANTHER" id="PTHR43975">
    <property type="entry name" value="ZGC:101858"/>
    <property type="match status" value="1"/>
</dbReference>
<dbReference type="Gene3D" id="3.40.50.720">
    <property type="entry name" value="NAD(P)-binding Rossmann-like Domain"/>
    <property type="match status" value="1"/>
</dbReference>
<dbReference type="PRINTS" id="PR00080">
    <property type="entry name" value="SDRFAMILY"/>
</dbReference>
<dbReference type="SUPFAM" id="SSF51735">
    <property type="entry name" value="NAD(P)-binding Rossmann-fold domains"/>
    <property type="match status" value="1"/>
</dbReference>
<dbReference type="Proteomes" id="UP001201812">
    <property type="component" value="Unassembled WGS sequence"/>
</dbReference>
<name>A0AAD4MPL5_9BILA</name>
<dbReference type="PRINTS" id="PR00081">
    <property type="entry name" value="GDHRDH"/>
</dbReference>
<dbReference type="Pfam" id="PF13561">
    <property type="entry name" value="adh_short_C2"/>
    <property type="match status" value="1"/>
</dbReference>
<comment type="caution">
    <text evidence="1">The sequence shown here is derived from an EMBL/GenBank/DDBJ whole genome shotgun (WGS) entry which is preliminary data.</text>
</comment>
<keyword evidence="2" id="KW-1185">Reference proteome</keyword>
<dbReference type="InterPro" id="IPR036291">
    <property type="entry name" value="NAD(P)-bd_dom_sf"/>
</dbReference>
<reference evidence="1" key="1">
    <citation type="submission" date="2022-01" db="EMBL/GenBank/DDBJ databases">
        <title>Genome Sequence Resource for Two Populations of Ditylenchus destructor, the Migratory Endoparasitic Phytonematode.</title>
        <authorList>
            <person name="Zhang H."/>
            <person name="Lin R."/>
            <person name="Xie B."/>
        </authorList>
    </citation>
    <scope>NUCLEOTIDE SEQUENCE</scope>
    <source>
        <strain evidence="1">BazhouSP</strain>
    </source>
</reference>
<gene>
    <name evidence="1" type="ORF">DdX_16415</name>
</gene>
<sequence>MSARFNDKVVIITGSSAGIGQAAALDFGKEGASVVIHGQNAERLDKTESILLEAGVVSEKILKVLGSLEDPDTASKIINQTVQKFGKIDVLVNNAGAGSKPQEMNPDSLDNLDFIYKVNYRSVVALTQLALPYLEKTKGNVVNVSSVAGQRPFHQHTFYASLKAALDHFTRCYADKFGPKGVRINSVNPGPIRTYIFERTGVPGIEQKGEEYAIENTSLRRFGESPEVSKIITFLASNDASYVTGALWVVDGGMLLKTPEFQLS</sequence>
<dbReference type="EMBL" id="JAKKPZ010000131">
    <property type="protein sequence ID" value="KAI1700918.1"/>
    <property type="molecule type" value="Genomic_DNA"/>
</dbReference>
<dbReference type="InterPro" id="IPR002347">
    <property type="entry name" value="SDR_fam"/>
</dbReference>
<dbReference type="AlphaFoldDB" id="A0AAD4MPL5"/>
<dbReference type="FunFam" id="3.40.50.720:FF:000084">
    <property type="entry name" value="Short-chain dehydrogenase reductase"/>
    <property type="match status" value="1"/>
</dbReference>
<dbReference type="PANTHER" id="PTHR43975:SF2">
    <property type="entry name" value="EG:BACR7A4.14 PROTEIN-RELATED"/>
    <property type="match status" value="1"/>
</dbReference>
<protein>
    <submittedName>
        <fullName evidence="1">Enoyl-(Acyl carrier protein) reductase domain-containing protein</fullName>
    </submittedName>
</protein>
<evidence type="ECO:0000313" key="1">
    <source>
        <dbReference type="EMBL" id="KAI1700918.1"/>
    </source>
</evidence>
<evidence type="ECO:0000313" key="2">
    <source>
        <dbReference type="Proteomes" id="UP001201812"/>
    </source>
</evidence>
<proteinExistence type="predicted"/>
<organism evidence="1 2">
    <name type="scientific">Ditylenchus destructor</name>
    <dbReference type="NCBI Taxonomy" id="166010"/>
    <lineage>
        <taxon>Eukaryota</taxon>
        <taxon>Metazoa</taxon>
        <taxon>Ecdysozoa</taxon>
        <taxon>Nematoda</taxon>
        <taxon>Chromadorea</taxon>
        <taxon>Rhabditida</taxon>
        <taxon>Tylenchina</taxon>
        <taxon>Tylenchomorpha</taxon>
        <taxon>Sphaerularioidea</taxon>
        <taxon>Anguinidae</taxon>
        <taxon>Anguininae</taxon>
        <taxon>Ditylenchus</taxon>
    </lineage>
</organism>
<accession>A0AAD4MPL5</accession>